<dbReference type="Proteomes" id="UP000006854">
    <property type="component" value="Chromosome"/>
</dbReference>
<dbReference type="EMBL" id="FR845719">
    <property type="protein sequence ID" value="CCA59893.1"/>
    <property type="molecule type" value="Genomic_DNA"/>
</dbReference>
<dbReference type="PATRIC" id="fig|953739.5.peg.1824"/>
<dbReference type="AlphaFoldDB" id="F2RGH3"/>
<reference evidence="3 4" key="1">
    <citation type="journal article" date="2011" name="BMC Genomics">
        <title>Genome-wide analysis of the role of GlnR in Streptomyces venezuelae provides new insights into global nitrogen regulation in actinomycetes.</title>
        <authorList>
            <person name="Pullan S.T."/>
            <person name="Bibb M.J."/>
            <person name="Merrick M."/>
        </authorList>
    </citation>
    <scope>NUCLEOTIDE SEQUENCE [LARGE SCALE GENOMIC DNA]</scope>
    <source>
        <strain evidence="4">ATCC 10712 / CBS 650.69 / DSM 40230 / JCM 4526 / NBRC 13096 / PD 04745</strain>
    </source>
</reference>
<dbReference type="KEGG" id="sve:SVEN_6607"/>
<feature type="transmembrane region" description="Helical" evidence="1">
    <location>
        <begin position="168"/>
        <end position="185"/>
    </location>
</feature>
<dbReference type="RefSeq" id="WP_015037788.1">
    <property type="nucleotide sequence ID" value="NC_018750.1"/>
</dbReference>
<name>F2RGH3_STRVP</name>
<keyword evidence="1" id="KW-0472">Membrane</keyword>
<feature type="transmembrane region" description="Helical" evidence="1">
    <location>
        <begin position="58"/>
        <end position="78"/>
    </location>
</feature>
<evidence type="ECO:0000256" key="1">
    <source>
        <dbReference type="SAM" id="Phobius"/>
    </source>
</evidence>
<keyword evidence="1" id="KW-0812">Transmembrane</keyword>
<dbReference type="InterPro" id="IPR025565">
    <property type="entry name" value="DUF4328"/>
</dbReference>
<organism evidence="3 4">
    <name type="scientific">Streptomyces venezuelae (strain ATCC 10712 / CBS 650.69 / DSM 40230 / JCM 4526 / NBRC 13096 / PD 04745)</name>
    <dbReference type="NCBI Taxonomy" id="953739"/>
    <lineage>
        <taxon>Bacteria</taxon>
        <taxon>Bacillati</taxon>
        <taxon>Actinomycetota</taxon>
        <taxon>Actinomycetes</taxon>
        <taxon>Kitasatosporales</taxon>
        <taxon>Streptomycetaceae</taxon>
        <taxon>Streptomyces</taxon>
    </lineage>
</organism>
<evidence type="ECO:0000259" key="2">
    <source>
        <dbReference type="Pfam" id="PF14219"/>
    </source>
</evidence>
<dbReference type="STRING" id="953739.SVEN_6607"/>
<evidence type="ECO:0000313" key="4">
    <source>
        <dbReference type="Proteomes" id="UP000006854"/>
    </source>
</evidence>
<feature type="transmembrane region" description="Helical" evidence="1">
    <location>
        <begin position="134"/>
        <end position="156"/>
    </location>
</feature>
<feature type="transmembrane region" description="Helical" evidence="1">
    <location>
        <begin position="98"/>
        <end position="114"/>
    </location>
</feature>
<evidence type="ECO:0000313" key="3">
    <source>
        <dbReference type="EMBL" id="CCA59893.1"/>
    </source>
</evidence>
<sequence>MDAYNVPVGPAAVRGPRYRFRNPARPAFVVQSLIAAQALTDVYVIATGGEDSPWLADGMVPWPGVLQVSCWIAFLFWFHRVRCNAEVLAPGRHRYRPAFALGAWIVPLAMWWVPRRITLDIQRAGGTPRDVWLINAWWSVWLLDGPLSVTFHLLVLGRWDYHGPVDEGIAVLCAVLAIALVRRVTAGQPAGPLPYFNMT</sequence>
<keyword evidence="1" id="KW-1133">Transmembrane helix</keyword>
<dbReference type="Pfam" id="PF14219">
    <property type="entry name" value="DUF4328"/>
    <property type="match status" value="1"/>
</dbReference>
<dbReference type="HOGENOM" id="CLU_060324_0_1_11"/>
<dbReference type="eggNOG" id="COG0515">
    <property type="taxonomic scope" value="Bacteria"/>
</dbReference>
<accession>F2RGH3</accession>
<feature type="transmembrane region" description="Helical" evidence="1">
    <location>
        <begin position="27"/>
        <end position="46"/>
    </location>
</feature>
<keyword evidence="4" id="KW-1185">Reference proteome</keyword>
<dbReference type="OrthoDB" id="4174975at2"/>
<gene>
    <name evidence="3" type="ordered locus">SVEN_6607</name>
</gene>
<feature type="domain" description="DUF4328" evidence="2">
    <location>
        <begin position="65"/>
        <end position="185"/>
    </location>
</feature>
<proteinExistence type="predicted"/>
<dbReference type="GeneID" id="51867131"/>
<protein>
    <recommendedName>
        <fullName evidence="2">DUF4328 domain-containing protein</fullName>
    </recommendedName>
</protein>